<dbReference type="Proteomes" id="UP001211005">
    <property type="component" value="Chromosome"/>
</dbReference>
<dbReference type="InterPro" id="IPR029058">
    <property type="entry name" value="AB_hydrolase_fold"/>
</dbReference>
<reference evidence="2 3" key="1">
    <citation type="submission" date="2022-12" db="EMBL/GenBank/DDBJ databases">
        <title>Hymenobacter canadensis sp. nov. isolated from lake water of the Cambridge Bay, Canada.</title>
        <authorList>
            <person name="Kim W.H."/>
            <person name="Lee Y.M."/>
        </authorList>
    </citation>
    <scope>NUCLEOTIDE SEQUENCE [LARGE SCALE GENOMIC DNA]</scope>
    <source>
        <strain evidence="2 3">PAMC 29467</strain>
    </source>
</reference>
<feature type="domain" description="AB hydrolase-1" evidence="1">
    <location>
        <begin position="88"/>
        <end position="275"/>
    </location>
</feature>
<gene>
    <name evidence="2" type="ORF">O3303_07935</name>
</gene>
<dbReference type="GO" id="GO:0016787">
    <property type="term" value="F:hydrolase activity"/>
    <property type="evidence" value="ECO:0007669"/>
    <property type="project" value="UniProtKB-KW"/>
</dbReference>
<name>A0ABY7LSU3_9BACT</name>
<dbReference type="Gene3D" id="3.40.50.1820">
    <property type="entry name" value="alpha/beta hydrolase"/>
    <property type="match status" value="1"/>
</dbReference>
<sequence length="295" mass="31608">MPVSSSAAATPLPLPPGIGLIRLKFRLLSALSTEWAFRQAWRLFTSPRPLPTKKWEAAALAEARQFWVPVGVSQVAAYEWNPGGTRTLLLVHGWEHRASFWGAMVRPLVAAGFRVVALDGPAHGASPGTRTTLPAFGAAVQAVADAVGEVYGVVAHSFGGAAVAGIPVRFNEAADGQLPRLVLLAVPASTTAVAQRFAALLQLRPAVMARIARHVREQHGRDAESFSLLHMGHQLPVGRALLLHDHADASIPFAEAQAIAASWPALDFRPTTGLGHNRIMRDPAVLQQVVEFLER</sequence>
<keyword evidence="3" id="KW-1185">Reference proteome</keyword>
<dbReference type="EMBL" id="CP114767">
    <property type="protein sequence ID" value="WBA43487.1"/>
    <property type="molecule type" value="Genomic_DNA"/>
</dbReference>
<dbReference type="Pfam" id="PF12697">
    <property type="entry name" value="Abhydrolase_6"/>
    <property type="match status" value="1"/>
</dbReference>
<protein>
    <submittedName>
        <fullName evidence="2">Alpha/beta fold hydrolase</fullName>
    </submittedName>
</protein>
<accession>A0ABY7LSU3</accession>
<keyword evidence="2" id="KW-0378">Hydrolase</keyword>
<dbReference type="SUPFAM" id="SSF53474">
    <property type="entry name" value="alpha/beta-Hydrolases"/>
    <property type="match status" value="1"/>
</dbReference>
<proteinExistence type="predicted"/>
<evidence type="ECO:0000259" key="1">
    <source>
        <dbReference type="Pfam" id="PF12697"/>
    </source>
</evidence>
<organism evidence="2 3">
    <name type="scientific">Hymenobacter canadensis</name>
    <dbReference type="NCBI Taxonomy" id="2999067"/>
    <lineage>
        <taxon>Bacteria</taxon>
        <taxon>Pseudomonadati</taxon>
        <taxon>Bacteroidota</taxon>
        <taxon>Cytophagia</taxon>
        <taxon>Cytophagales</taxon>
        <taxon>Hymenobacteraceae</taxon>
        <taxon>Hymenobacter</taxon>
    </lineage>
</organism>
<evidence type="ECO:0000313" key="3">
    <source>
        <dbReference type="Proteomes" id="UP001211005"/>
    </source>
</evidence>
<evidence type="ECO:0000313" key="2">
    <source>
        <dbReference type="EMBL" id="WBA43487.1"/>
    </source>
</evidence>
<dbReference type="InterPro" id="IPR000073">
    <property type="entry name" value="AB_hydrolase_1"/>
</dbReference>
<dbReference type="RefSeq" id="WP_269561525.1">
    <property type="nucleotide sequence ID" value="NZ_CP114767.1"/>
</dbReference>